<reference evidence="1" key="1">
    <citation type="submission" date="2022-03" db="EMBL/GenBank/DDBJ databases">
        <authorList>
            <person name="Lindestad O."/>
        </authorList>
    </citation>
    <scope>NUCLEOTIDE SEQUENCE</scope>
</reference>
<protein>
    <submittedName>
        <fullName evidence="1">Jg12642 protein</fullName>
    </submittedName>
</protein>
<comment type="caution">
    <text evidence="1">The sequence shown here is derived from an EMBL/GenBank/DDBJ whole genome shotgun (WGS) entry which is preliminary data.</text>
</comment>
<organism evidence="1 2">
    <name type="scientific">Pararge aegeria aegeria</name>
    <dbReference type="NCBI Taxonomy" id="348720"/>
    <lineage>
        <taxon>Eukaryota</taxon>
        <taxon>Metazoa</taxon>
        <taxon>Ecdysozoa</taxon>
        <taxon>Arthropoda</taxon>
        <taxon>Hexapoda</taxon>
        <taxon>Insecta</taxon>
        <taxon>Pterygota</taxon>
        <taxon>Neoptera</taxon>
        <taxon>Endopterygota</taxon>
        <taxon>Lepidoptera</taxon>
        <taxon>Glossata</taxon>
        <taxon>Ditrysia</taxon>
        <taxon>Papilionoidea</taxon>
        <taxon>Nymphalidae</taxon>
        <taxon>Satyrinae</taxon>
        <taxon>Satyrini</taxon>
        <taxon>Parargina</taxon>
        <taxon>Pararge</taxon>
    </lineage>
</organism>
<keyword evidence="2" id="KW-1185">Reference proteome</keyword>
<sequence>MRTKTFERLIGQTRLRSDSKAKIIRLNRDKKAFIDEDKKSIELAEAIFAENNMFRFRKPGPATDYILHKLINDRKLLEEMKDRGTSIIRLFSLLSMYRGLPKCYVVRKEGCITEFGILTYIDECLESVPLEDFILIESSSYLEYILFDNDNIRNRLAEDLTEDKTKLDIFVNGILAINSSNLVLSCINTIEAFNEEARNFVNHIQKTNRMDYLFKENGTTLVKLVLKELLKLSILQERENTTLEFPQISSVEHCNGR</sequence>
<name>A0A8S4QLN0_9NEOP</name>
<dbReference type="AlphaFoldDB" id="A0A8S4QLN0"/>
<dbReference type="EMBL" id="CAKXAJ010007522">
    <property type="protein sequence ID" value="CAH2210446.1"/>
    <property type="molecule type" value="Genomic_DNA"/>
</dbReference>
<evidence type="ECO:0000313" key="2">
    <source>
        <dbReference type="Proteomes" id="UP000838756"/>
    </source>
</evidence>
<gene>
    <name evidence="1" type="primary">jg12642</name>
    <name evidence="1" type="ORF">PAEG_LOCUS2351</name>
</gene>
<evidence type="ECO:0000313" key="1">
    <source>
        <dbReference type="EMBL" id="CAH2210446.1"/>
    </source>
</evidence>
<proteinExistence type="predicted"/>
<accession>A0A8S4QLN0</accession>
<dbReference type="Proteomes" id="UP000838756">
    <property type="component" value="Unassembled WGS sequence"/>
</dbReference>
<dbReference type="OrthoDB" id="8299745at2759"/>